<evidence type="ECO:0000313" key="1">
    <source>
        <dbReference type="EMBL" id="MEP0867126.1"/>
    </source>
</evidence>
<comment type="caution">
    <text evidence="1">The sequence shown here is derived from an EMBL/GenBank/DDBJ whole genome shotgun (WGS) entry which is preliminary data.</text>
</comment>
<dbReference type="EMBL" id="JAMPKK010000059">
    <property type="protein sequence ID" value="MEP0867126.1"/>
    <property type="molecule type" value="Genomic_DNA"/>
</dbReference>
<accession>A0ABV0JWS6</accession>
<organism evidence="1 2">
    <name type="scientific">Funiculus sociatus GB2-A5</name>
    <dbReference type="NCBI Taxonomy" id="2933946"/>
    <lineage>
        <taxon>Bacteria</taxon>
        <taxon>Bacillati</taxon>
        <taxon>Cyanobacteriota</taxon>
        <taxon>Cyanophyceae</taxon>
        <taxon>Coleofasciculales</taxon>
        <taxon>Coleofasciculaceae</taxon>
        <taxon>Funiculus</taxon>
    </lineage>
</organism>
<evidence type="ECO:0000313" key="2">
    <source>
        <dbReference type="Proteomes" id="UP001442494"/>
    </source>
</evidence>
<sequence length="210" mass="23867">MPKTQTASQPTLTYTALDLARELGTSDRNLSQNWLPKLEETFWWRTADLKDGERFTAWAKEEFFNLQAAISPKVPLRSADGIILRDDSQKPLMIPNDNRIGIKEYQQRIWQQYNRFPEKRVDAPLATVPAEVVESEVVEAHELSLEKIDSLGTFLDIQAEYLEQVGTVLGDALSVPIVKRMNERISENITGAVQNVGKNIDPRSRSRRAS</sequence>
<dbReference type="Proteomes" id="UP001442494">
    <property type="component" value="Unassembled WGS sequence"/>
</dbReference>
<gene>
    <name evidence="1" type="ORF">NDI37_21990</name>
</gene>
<proteinExistence type="predicted"/>
<dbReference type="RefSeq" id="WP_190417178.1">
    <property type="nucleotide sequence ID" value="NZ_JAMPKK010000059.1"/>
</dbReference>
<protein>
    <submittedName>
        <fullName evidence="1">Uncharacterized protein</fullName>
    </submittedName>
</protein>
<name>A0ABV0JWS6_9CYAN</name>
<reference evidence="1 2" key="1">
    <citation type="submission" date="2022-04" db="EMBL/GenBank/DDBJ databases">
        <title>Positive selection, recombination, and allopatry shape intraspecific diversity of widespread and dominant cyanobacteria.</title>
        <authorList>
            <person name="Wei J."/>
            <person name="Shu W."/>
            <person name="Hu C."/>
        </authorList>
    </citation>
    <scope>NUCLEOTIDE SEQUENCE [LARGE SCALE GENOMIC DNA]</scope>
    <source>
        <strain evidence="1 2">GB2-A5</strain>
    </source>
</reference>
<keyword evidence="2" id="KW-1185">Reference proteome</keyword>